<dbReference type="InterPro" id="IPR055438">
    <property type="entry name" value="AstE_AspA_cat"/>
</dbReference>
<accession>A0A941HWS8</accession>
<keyword evidence="8" id="KW-1185">Reference proteome</keyword>
<dbReference type="AlphaFoldDB" id="A0A941HWS8"/>
<dbReference type="PIRSF" id="PIRSF039012">
    <property type="entry name" value="ASP"/>
    <property type="match status" value="1"/>
</dbReference>
<dbReference type="CDD" id="cd06251">
    <property type="entry name" value="M14_ASTE_ASPA-like"/>
    <property type="match status" value="1"/>
</dbReference>
<dbReference type="Proteomes" id="UP000622580">
    <property type="component" value="Unassembled WGS sequence"/>
</dbReference>
<dbReference type="EMBL" id="JAGSGD010000001">
    <property type="protein sequence ID" value="MBR7620371.1"/>
    <property type="molecule type" value="Genomic_DNA"/>
</dbReference>
<gene>
    <name evidence="7" type="ORF">JKL49_13330</name>
</gene>
<proteinExistence type="predicted"/>
<evidence type="ECO:0000256" key="5">
    <source>
        <dbReference type="SAM" id="SignalP"/>
    </source>
</evidence>
<comment type="caution">
    <text evidence="7">The sequence shown here is derived from an EMBL/GenBank/DDBJ whole genome shotgun (WGS) entry which is preliminary data.</text>
</comment>
<name>A0A941HWS8_9CAUL</name>
<sequence length="366" mass="38006">MICRVALVLALLLAAPAQAATVLTGDRIDGVPVVETLDVTDLPAGQVSRFYFRVVDQAAGQGWYVPVLVAKGARPGKRLLLTAAIHGDELNGVGIIHRLFAGLDAKTMAGAVVAIPGVNTPGILAGTRTYNPSLNAGESNLNRQMPGKLTGDDVGEYVAARIWNQLMIANADQAIDLHTQSWGTVYPMFVFAQTAQARRMADLLAPDVIRMDAGVRGTVENMLNDAGIPAVTLELGGPQQFDPVMIARGVAGVRNVMADMGILSGPPTRAAAAPFVGNHSVDVAAPRGGYAQVLVKLGDKVLAGQPVALITDPFGATTATVTAPNAGQVVSLATAPTREVGSLLVRILSWDPAEVCKADGCGVVVR</sequence>
<protein>
    <submittedName>
        <fullName evidence="7">Succinylglutamate desuccinylase/aspartoacylase family protein</fullName>
    </submittedName>
</protein>
<evidence type="ECO:0000256" key="2">
    <source>
        <dbReference type="ARBA" id="ARBA00022723"/>
    </source>
</evidence>
<keyword evidence="3" id="KW-0378">Hydrolase</keyword>
<comment type="cofactor">
    <cofactor evidence="1">
        <name>Zn(2+)</name>
        <dbReference type="ChEBI" id="CHEBI:29105"/>
    </cofactor>
</comment>
<dbReference type="Gene3D" id="3.40.630.10">
    <property type="entry name" value="Zn peptidases"/>
    <property type="match status" value="1"/>
</dbReference>
<dbReference type="SUPFAM" id="SSF53187">
    <property type="entry name" value="Zn-dependent exopeptidases"/>
    <property type="match status" value="1"/>
</dbReference>
<organism evidence="7 8">
    <name type="scientific">Phenylobacterium glaciei</name>
    <dbReference type="NCBI Taxonomy" id="2803784"/>
    <lineage>
        <taxon>Bacteria</taxon>
        <taxon>Pseudomonadati</taxon>
        <taxon>Pseudomonadota</taxon>
        <taxon>Alphaproteobacteria</taxon>
        <taxon>Caulobacterales</taxon>
        <taxon>Caulobacteraceae</taxon>
        <taxon>Phenylobacterium</taxon>
    </lineage>
</organism>
<keyword evidence="4" id="KW-0862">Zinc</keyword>
<dbReference type="PANTHER" id="PTHR37326">
    <property type="entry name" value="BLL3975 PROTEIN"/>
    <property type="match status" value="1"/>
</dbReference>
<feature type="domain" description="Succinylglutamate desuccinylase/Aspartoacylase catalytic" evidence="6">
    <location>
        <begin position="75"/>
        <end position="258"/>
    </location>
</feature>
<evidence type="ECO:0000256" key="3">
    <source>
        <dbReference type="ARBA" id="ARBA00022801"/>
    </source>
</evidence>
<dbReference type="InterPro" id="IPR053138">
    <property type="entry name" value="N-alpha-Ac-DABA_deacetylase"/>
</dbReference>
<feature type="signal peptide" evidence="5">
    <location>
        <begin position="1"/>
        <end position="19"/>
    </location>
</feature>
<keyword evidence="2" id="KW-0479">Metal-binding</keyword>
<evidence type="ECO:0000259" key="6">
    <source>
        <dbReference type="Pfam" id="PF24827"/>
    </source>
</evidence>
<dbReference type="GO" id="GO:0046872">
    <property type="term" value="F:metal ion binding"/>
    <property type="evidence" value="ECO:0007669"/>
    <property type="project" value="UniProtKB-KW"/>
</dbReference>
<reference evidence="7" key="1">
    <citation type="submission" date="2021-04" db="EMBL/GenBank/DDBJ databases">
        <title>Draft genome assembly of strain Phenylobacterium sp. 20VBR1 using MiniION and Illumina platforms.</title>
        <authorList>
            <person name="Thomas F.A."/>
            <person name="Krishnan K.P."/>
            <person name="Sinha R.K."/>
        </authorList>
    </citation>
    <scope>NUCLEOTIDE SEQUENCE</scope>
    <source>
        <strain evidence="7">20VBR1</strain>
    </source>
</reference>
<dbReference type="RefSeq" id="WP_215341110.1">
    <property type="nucleotide sequence ID" value="NZ_JAGSGD010000001.1"/>
</dbReference>
<evidence type="ECO:0000256" key="1">
    <source>
        <dbReference type="ARBA" id="ARBA00001947"/>
    </source>
</evidence>
<evidence type="ECO:0000313" key="8">
    <source>
        <dbReference type="Proteomes" id="UP000622580"/>
    </source>
</evidence>
<dbReference type="Pfam" id="PF24827">
    <property type="entry name" value="AstE_AspA_cat"/>
    <property type="match status" value="1"/>
</dbReference>
<dbReference type="InterPro" id="IPR043795">
    <property type="entry name" value="N-alpha-Ac-DABA-like"/>
</dbReference>
<dbReference type="GO" id="GO:0016811">
    <property type="term" value="F:hydrolase activity, acting on carbon-nitrogen (but not peptide) bonds, in linear amides"/>
    <property type="evidence" value="ECO:0007669"/>
    <property type="project" value="InterPro"/>
</dbReference>
<feature type="chain" id="PRO_5037727891" evidence="5">
    <location>
        <begin position="20"/>
        <end position="366"/>
    </location>
</feature>
<evidence type="ECO:0000313" key="7">
    <source>
        <dbReference type="EMBL" id="MBR7620371.1"/>
    </source>
</evidence>
<dbReference type="GO" id="GO:0016788">
    <property type="term" value="F:hydrolase activity, acting on ester bonds"/>
    <property type="evidence" value="ECO:0007669"/>
    <property type="project" value="InterPro"/>
</dbReference>
<dbReference type="PANTHER" id="PTHR37326:SF1">
    <property type="entry name" value="BLL3975 PROTEIN"/>
    <property type="match status" value="1"/>
</dbReference>
<keyword evidence="5" id="KW-0732">Signal</keyword>
<evidence type="ECO:0000256" key="4">
    <source>
        <dbReference type="ARBA" id="ARBA00022833"/>
    </source>
</evidence>